<name>A0A8T2MIG5_9TELE</name>
<feature type="region of interest" description="Disordered" evidence="1">
    <location>
        <begin position="90"/>
        <end position="142"/>
    </location>
</feature>
<dbReference type="InterPro" id="IPR001320">
    <property type="entry name" value="Iontro_rcpt_C"/>
</dbReference>
<dbReference type="GO" id="GO:0015276">
    <property type="term" value="F:ligand-gated monoatomic ion channel activity"/>
    <property type="evidence" value="ECO:0007669"/>
    <property type="project" value="InterPro"/>
</dbReference>
<dbReference type="GO" id="GO:0016020">
    <property type="term" value="C:membrane"/>
    <property type="evidence" value="ECO:0007669"/>
    <property type="project" value="InterPro"/>
</dbReference>
<dbReference type="AlphaFoldDB" id="A0A8T2MIG5"/>
<sequence>MGLQQSKGVQADILPPPHRLGADAQSPVHAHHRRDLVVLHLIIISSYTANMAAFLTVERMESPVESADDLAKQTKIEYGVVKDGATMTFFKSVRPSPPPPPPLHHQPCPPTPSTHDPDALRPFRSARRHSPHGNPGSEVSGVVRTDRCVNAASPSVGVLVDTSCSLTRPPASAESRERLTSRVPRSEPDSAVSEACRHNEEGGREGGRERGKERGRGGRSERGVKDDRLRERQVSVITSSEAFRRRAVRRRLSAGDRVVISLKDESSCMANMAAPTRITFISAYMIG</sequence>
<feature type="compositionally biased region" description="Basic and acidic residues" evidence="1">
    <location>
        <begin position="174"/>
        <end position="188"/>
    </location>
</feature>
<dbReference type="OrthoDB" id="5984008at2759"/>
<feature type="compositionally biased region" description="Pro residues" evidence="1">
    <location>
        <begin position="95"/>
        <end position="112"/>
    </location>
</feature>
<dbReference type="Proteomes" id="UP000824540">
    <property type="component" value="Unassembled WGS sequence"/>
</dbReference>
<dbReference type="EMBL" id="JAFBMS010002868">
    <property type="protein sequence ID" value="KAG9327994.1"/>
    <property type="molecule type" value="Genomic_DNA"/>
</dbReference>
<accession>A0A8T2MIG5</accession>
<organism evidence="3 4">
    <name type="scientific">Albula glossodonta</name>
    <name type="common">roundjaw bonefish</name>
    <dbReference type="NCBI Taxonomy" id="121402"/>
    <lineage>
        <taxon>Eukaryota</taxon>
        <taxon>Metazoa</taxon>
        <taxon>Chordata</taxon>
        <taxon>Craniata</taxon>
        <taxon>Vertebrata</taxon>
        <taxon>Euteleostomi</taxon>
        <taxon>Actinopterygii</taxon>
        <taxon>Neopterygii</taxon>
        <taxon>Teleostei</taxon>
        <taxon>Albuliformes</taxon>
        <taxon>Albulidae</taxon>
        <taxon>Albula</taxon>
    </lineage>
</organism>
<protein>
    <recommendedName>
        <fullName evidence="2">Ionotropic glutamate receptor C-terminal domain-containing protein</fullName>
    </recommendedName>
</protein>
<dbReference type="Gene3D" id="3.40.190.10">
    <property type="entry name" value="Periplasmic binding protein-like II"/>
    <property type="match status" value="1"/>
</dbReference>
<keyword evidence="4" id="KW-1185">Reference proteome</keyword>
<gene>
    <name evidence="3" type="ORF">JZ751_016984</name>
</gene>
<feature type="region of interest" description="Disordered" evidence="1">
    <location>
        <begin position="165"/>
        <end position="227"/>
    </location>
</feature>
<evidence type="ECO:0000256" key="1">
    <source>
        <dbReference type="SAM" id="MobiDB-lite"/>
    </source>
</evidence>
<evidence type="ECO:0000313" key="3">
    <source>
        <dbReference type="EMBL" id="KAG9327994.1"/>
    </source>
</evidence>
<evidence type="ECO:0000313" key="4">
    <source>
        <dbReference type="Proteomes" id="UP000824540"/>
    </source>
</evidence>
<comment type="caution">
    <text evidence="3">The sequence shown here is derived from an EMBL/GenBank/DDBJ whole genome shotgun (WGS) entry which is preliminary data.</text>
</comment>
<feature type="compositionally biased region" description="Basic and acidic residues" evidence="1">
    <location>
        <begin position="195"/>
        <end position="227"/>
    </location>
</feature>
<proteinExistence type="predicted"/>
<reference evidence="3" key="1">
    <citation type="thesis" date="2021" institute="BYU ScholarsArchive" country="Provo, UT, USA">
        <title>Applications of and Algorithms for Genome Assembly and Genomic Analyses with an Emphasis on Marine Teleosts.</title>
        <authorList>
            <person name="Pickett B.D."/>
        </authorList>
    </citation>
    <scope>NUCLEOTIDE SEQUENCE</scope>
    <source>
        <strain evidence="3">HI-2016</strain>
    </source>
</reference>
<feature type="domain" description="Ionotropic glutamate receptor C-terminal" evidence="2">
    <location>
        <begin position="38"/>
        <end position="163"/>
    </location>
</feature>
<feature type="region of interest" description="Disordered" evidence="1">
    <location>
        <begin position="1"/>
        <end position="25"/>
    </location>
</feature>
<dbReference type="Pfam" id="PF00060">
    <property type="entry name" value="Lig_chan"/>
    <property type="match status" value="1"/>
</dbReference>
<evidence type="ECO:0000259" key="2">
    <source>
        <dbReference type="Pfam" id="PF00060"/>
    </source>
</evidence>